<evidence type="ECO:0000256" key="1">
    <source>
        <dbReference type="ARBA" id="ARBA00023122"/>
    </source>
</evidence>
<proteinExistence type="predicted"/>
<dbReference type="Pfam" id="PF00571">
    <property type="entry name" value="CBS"/>
    <property type="match status" value="1"/>
</dbReference>
<dbReference type="PANTHER" id="PTHR43080">
    <property type="entry name" value="CBS DOMAIN-CONTAINING PROTEIN CBSX3, MITOCHONDRIAL"/>
    <property type="match status" value="1"/>
</dbReference>
<dbReference type="SMART" id="SM00116">
    <property type="entry name" value="CBS"/>
    <property type="match status" value="1"/>
</dbReference>
<dbReference type="AlphaFoldDB" id="A0A518AQ53"/>
<accession>A0A518AQ53</accession>
<dbReference type="KEGG" id="amuc:Pan181_30550"/>
<dbReference type="InterPro" id="IPR051257">
    <property type="entry name" value="Diverse_CBS-Domain"/>
</dbReference>
<dbReference type="PANTHER" id="PTHR43080:SF2">
    <property type="entry name" value="CBS DOMAIN-CONTAINING PROTEIN"/>
    <property type="match status" value="1"/>
</dbReference>
<evidence type="ECO:0000313" key="4">
    <source>
        <dbReference type="EMBL" id="QDU56843.1"/>
    </source>
</evidence>
<dbReference type="Gene3D" id="3.10.580.10">
    <property type="entry name" value="CBS-domain"/>
    <property type="match status" value="1"/>
</dbReference>
<reference evidence="4 5" key="1">
    <citation type="submission" date="2019-02" db="EMBL/GenBank/DDBJ databases">
        <title>Deep-cultivation of Planctomycetes and their phenomic and genomic characterization uncovers novel biology.</title>
        <authorList>
            <person name="Wiegand S."/>
            <person name="Jogler M."/>
            <person name="Boedeker C."/>
            <person name="Pinto D."/>
            <person name="Vollmers J."/>
            <person name="Rivas-Marin E."/>
            <person name="Kohn T."/>
            <person name="Peeters S.H."/>
            <person name="Heuer A."/>
            <person name="Rast P."/>
            <person name="Oberbeckmann S."/>
            <person name="Bunk B."/>
            <person name="Jeske O."/>
            <person name="Meyerdierks A."/>
            <person name="Storesund J.E."/>
            <person name="Kallscheuer N."/>
            <person name="Luecker S."/>
            <person name="Lage O.M."/>
            <person name="Pohl T."/>
            <person name="Merkel B.J."/>
            <person name="Hornburger P."/>
            <person name="Mueller R.-W."/>
            <person name="Bruemmer F."/>
            <person name="Labrenz M."/>
            <person name="Spormann A.M."/>
            <person name="Op den Camp H."/>
            <person name="Overmann J."/>
            <person name="Amann R."/>
            <person name="Jetten M.S.M."/>
            <person name="Mascher T."/>
            <person name="Medema M.H."/>
            <person name="Devos D.P."/>
            <person name="Kaster A.-K."/>
            <person name="Ovreas L."/>
            <person name="Rohde M."/>
            <person name="Galperin M.Y."/>
            <person name="Jogler C."/>
        </authorList>
    </citation>
    <scope>NUCLEOTIDE SEQUENCE [LARGE SCALE GENOMIC DNA]</scope>
    <source>
        <strain evidence="4 5">Pan181</strain>
    </source>
</reference>
<dbReference type="Proteomes" id="UP000315750">
    <property type="component" value="Chromosome"/>
</dbReference>
<name>A0A518AQ53_9BACT</name>
<dbReference type="RefSeq" id="WP_197528361.1">
    <property type="nucleotide sequence ID" value="NZ_CP036278.1"/>
</dbReference>
<protein>
    <submittedName>
        <fullName evidence="4">CBS domain protein</fullName>
    </submittedName>
</protein>
<keyword evidence="1 2" id="KW-0129">CBS domain</keyword>
<evidence type="ECO:0000259" key="3">
    <source>
        <dbReference type="PROSITE" id="PS51371"/>
    </source>
</evidence>
<keyword evidence="5" id="KW-1185">Reference proteome</keyword>
<gene>
    <name evidence="4" type="ORF">Pan181_30550</name>
</gene>
<dbReference type="InterPro" id="IPR046342">
    <property type="entry name" value="CBS_dom_sf"/>
</dbReference>
<evidence type="ECO:0000313" key="5">
    <source>
        <dbReference type="Proteomes" id="UP000315750"/>
    </source>
</evidence>
<dbReference type="InterPro" id="IPR000644">
    <property type="entry name" value="CBS_dom"/>
</dbReference>
<dbReference type="SUPFAM" id="SSF54631">
    <property type="entry name" value="CBS-domain pair"/>
    <property type="match status" value="1"/>
</dbReference>
<evidence type="ECO:0000256" key="2">
    <source>
        <dbReference type="PROSITE-ProRule" id="PRU00703"/>
    </source>
</evidence>
<feature type="domain" description="CBS" evidence="3">
    <location>
        <begin position="16"/>
        <end position="73"/>
    </location>
</feature>
<dbReference type="EMBL" id="CP036278">
    <property type="protein sequence ID" value="QDU56843.1"/>
    <property type="molecule type" value="Genomic_DNA"/>
</dbReference>
<organism evidence="4 5">
    <name type="scientific">Aeoliella mucimassa</name>
    <dbReference type="NCBI Taxonomy" id="2527972"/>
    <lineage>
        <taxon>Bacteria</taxon>
        <taxon>Pseudomonadati</taxon>
        <taxon>Planctomycetota</taxon>
        <taxon>Planctomycetia</taxon>
        <taxon>Pirellulales</taxon>
        <taxon>Lacipirellulaceae</taxon>
        <taxon>Aeoliella</taxon>
    </lineage>
</organism>
<dbReference type="PROSITE" id="PS51371">
    <property type="entry name" value="CBS"/>
    <property type="match status" value="1"/>
</dbReference>
<dbReference type="CDD" id="cd02205">
    <property type="entry name" value="CBS_pair_SF"/>
    <property type="match status" value="1"/>
</dbReference>
<sequence length="155" mass="17365">MGLRQNMASEPVSKLDLREPVLCGPAETVRDAILKMRERRLGCVIVVDIYRKPLGMFTESKLTQLLADNPEAVNDVIGNHLEKPWPWVMESDPISLVLEDMQLNNVRFIGVLNTDGQVVGLTGQKGLMEYISEHFPQQVMVQRVGSRPPAEREGA</sequence>